<evidence type="ECO:0000256" key="8">
    <source>
        <dbReference type="ARBA" id="ARBA00051542"/>
    </source>
</evidence>
<dbReference type="Pfam" id="PF20259">
    <property type="entry name" value="tRNA_Me_trans_M"/>
    <property type="match status" value="1"/>
</dbReference>
<dbReference type="Gene3D" id="2.30.30.280">
    <property type="entry name" value="Adenine nucleotide alpha hydrolases-like domains"/>
    <property type="match status" value="1"/>
</dbReference>
<comment type="function">
    <text evidence="9">Catalyzes the 2-thiolation of uridine at the wobble position (U34) of tRNA, leading to the formation of s(2)U34.</text>
</comment>
<dbReference type="Pfam" id="PF20258">
    <property type="entry name" value="tRNA_Me_trans_C"/>
    <property type="match status" value="1"/>
</dbReference>
<dbReference type="PANTHER" id="PTHR11933:SF5">
    <property type="entry name" value="MITOCHONDRIAL TRNA-SPECIFIC 2-THIOURIDYLASE 1"/>
    <property type="match status" value="1"/>
</dbReference>
<feature type="site" description="Interaction with tRNA" evidence="9">
    <location>
        <position position="322"/>
    </location>
</feature>
<feature type="active site" description="Nucleophile" evidence="9">
    <location>
        <position position="89"/>
    </location>
</feature>
<evidence type="ECO:0000256" key="3">
    <source>
        <dbReference type="ARBA" id="ARBA00022694"/>
    </source>
</evidence>
<dbReference type="AlphaFoldDB" id="A0A177E997"/>
<dbReference type="OrthoDB" id="9800696at2"/>
<keyword evidence="4 9" id="KW-0547">Nucleotide-binding</keyword>
<keyword evidence="5 9" id="KW-0067">ATP-binding</keyword>
<dbReference type="Proteomes" id="UP000076964">
    <property type="component" value="Unassembled WGS sequence"/>
</dbReference>
<feature type="active site" description="Cysteine persulfide intermediate" evidence="9">
    <location>
        <position position="187"/>
    </location>
</feature>
<dbReference type="RefSeq" id="WP_068540895.1">
    <property type="nucleotide sequence ID" value="NZ_LSFI01000004.1"/>
</dbReference>
<dbReference type="InterPro" id="IPR004506">
    <property type="entry name" value="MnmA-like"/>
</dbReference>
<feature type="region of interest" description="Interaction with tRNA" evidence="9">
    <location>
        <begin position="137"/>
        <end position="139"/>
    </location>
</feature>
<evidence type="ECO:0000256" key="9">
    <source>
        <dbReference type="HAMAP-Rule" id="MF_00144"/>
    </source>
</evidence>
<feature type="region of interest" description="Interaction with tRNA" evidence="9">
    <location>
        <begin position="289"/>
        <end position="290"/>
    </location>
</feature>
<name>A0A177E997_9BACT</name>
<dbReference type="GO" id="GO:0000049">
    <property type="term" value="F:tRNA binding"/>
    <property type="evidence" value="ECO:0007669"/>
    <property type="project" value="UniProtKB-KW"/>
</dbReference>
<keyword evidence="6 9" id="KW-0694">RNA-binding</keyword>
<dbReference type="GO" id="GO:0103016">
    <property type="term" value="F:tRNA-uridine 2-sulfurtransferase activity"/>
    <property type="evidence" value="ECO:0007669"/>
    <property type="project" value="UniProtKB-EC"/>
</dbReference>
<dbReference type="SUPFAM" id="SSF52402">
    <property type="entry name" value="Adenine nucleotide alpha hydrolases-like"/>
    <property type="match status" value="1"/>
</dbReference>
<dbReference type="HAMAP" id="MF_00144">
    <property type="entry name" value="tRNA_thiouridyl_MnmA"/>
    <property type="match status" value="1"/>
</dbReference>
<comment type="subcellular location">
    <subcellularLocation>
        <location evidence="9">Cytoplasm</location>
    </subcellularLocation>
</comment>
<feature type="binding site" evidence="9">
    <location>
        <begin position="5"/>
        <end position="12"/>
    </location>
    <ligand>
        <name>ATP</name>
        <dbReference type="ChEBI" id="CHEBI:30616"/>
    </ligand>
</feature>
<proteinExistence type="inferred from homology"/>
<dbReference type="Pfam" id="PF03054">
    <property type="entry name" value="tRNA_Me_trans"/>
    <property type="match status" value="1"/>
</dbReference>
<feature type="domain" description="tRNA-specific 2-thiouridylase MnmA-like central" evidence="11">
    <location>
        <begin position="204"/>
        <end position="255"/>
    </location>
</feature>
<keyword evidence="9" id="KW-0963">Cytoplasm</keyword>
<feature type="binding site" evidence="9">
    <location>
        <position position="113"/>
    </location>
    <ligand>
        <name>ATP</name>
        <dbReference type="ChEBI" id="CHEBI:30616"/>
    </ligand>
</feature>
<feature type="site" description="Interaction with tRNA" evidence="9">
    <location>
        <position position="114"/>
    </location>
</feature>
<keyword evidence="1 9" id="KW-0820">tRNA-binding</keyword>
<dbReference type="InterPro" id="IPR014729">
    <property type="entry name" value="Rossmann-like_a/b/a_fold"/>
</dbReference>
<evidence type="ECO:0000256" key="2">
    <source>
        <dbReference type="ARBA" id="ARBA00022679"/>
    </source>
</evidence>
<dbReference type="CDD" id="cd01998">
    <property type="entry name" value="MnmA_TRMU-like"/>
    <property type="match status" value="1"/>
</dbReference>
<organism evidence="12 13">
    <name type="scientific">Thermodesulfatator autotrophicus</name>
    <dbReference type="NCBI Taxonomy" id="1795632"/>
    <lineage>
        <taxon>Bacteria</taxon>
        <taxon>Pseudomonadati</taxon>
        <taxon>Thermodesulfobacteriota</taxon>
        <taxon>Thermodesulfobacteria</taxon>
        <taxon>Thermodesulfobacteriales</taxon>
        <taxon>Thermodesulfatatoraceae</taxon>
        <taxon>Thermodesulfatator</taxon>
    </lineage>
</organism>
<comment type="catalytic activity">
    <reaction evidence="8 9">
        <text>S-sulfanyl-L-cysteinyl-[protein] + uridine(34) in tRNA + AH2 + ATP = 2-thiouridine(34) in tRNA + L-cysteinyl-[protein] + A + AMP + diphosphate + H(+)</text>
        <dbReference type="Rhea" id="RHEA:47032"/>
        <dbReference type="Rhea" id="RHEA-COMP:10131"/>
        <dbReference type="Rhea" id="RHEA-COMP:11726"/>
        <dbReference type="Rhea" id="RHEA-COMP:11727"/>
        <dbReference type="Rhea" id="RHEA-COMP:11728"/>
        <dbReference type="ChEBI" id="CHEBI:13193"/>
        <dbReference type="ChEBI" id="CHEBI:15378"/>
        <dbReference type="ChEBI" id="CHEBI:17499"/>
        <dbReference type="ChEBI" id="CHEBI:29950"/>
        <dbReference type="ChEBI" id="CHEBI:30616"/>
        <dbReference type="ChEBI" id="CHEBI:33019"/>
        <dbReference type="ChEBI" id="CHEBI:61963"/>
        <dbReference type="ChEBI" id="CHEBI:65315"/>
        <dbReference type="ChEBI" id="CHEBI:87170"/>
        <dbReference type="ChEBI" id="CHEBI:456215"/>
        <dbReference type="EC" id="2.8.1.13"/>
    </reaction>
</comment>
<evidence type="ECO:0000256" key="1">
    <source>
        <dbReference type="ARBA" id="ARBA00022555"/>
    </source>
</evidence>
<dbReference type="EMBL" id="LSFI01000004">
    <property type="protein sequence ID" value="OAG28527.1"/>
    <property type="molecule type" value="Genomic_DNA"/>
</dbReference>
<keyword evidence="13" id="KW-1185">Reference proteome</keyword>
<dbReference type="PANTHER" id="PTHR11933">
    <property type="entry name" value="TRNA 5-METHYLAMINOMETHYL-2-THIOURIDYLATE -METHYLTRANSFERASE"/>
    <property type="match status" value="1"/>
</dbReference>
<dbReference type="NCBIfam" id="NF001138">
    <property type="entry name" value="PRK00143.1"/>
    <property type="match status" value="1"/>
</dbReference>
<reference evidence="12 13" key="1">
    <citation type="submission" date="2016-02" db="EMBL/GenBank/DDBJ databases">
        <title>Draft genome sequence of Thermodesulfatator sp. S606.</title>
        <authorList>
            <person name="Lai Q."/>
            <person name="Cao J."/>
            <person name="Dupont S."/>
            <person name="Shao Z."/>
            <person name="Jebbar M."/>
            <person name="Alain K."/>
        </authorList>
    </citation>
    <scope>NUCLEOTIDE SEQUENCE [LARGE SCALE GENOMIC DNA]</scope>
    <source>
        <strain evidence="12 13">S606</strain>
    </source>
</reference>
<comment type="caution">
    <text evidence="12">The sequence shown here is derived from an EMBL/GenBank/DDBJ whole genome shotgun (WGS) entry which is preliminary data.</text>
</comment>
<evidence type="ECO:0000313" key="12">
    <source>
        <dbReference type="EMBL" id="OAG28527.1"/>
    </source>
</evidence>
<dbReference type="GO" id="GO:0002143">
    <property type="term" value="P:tRNA wobble position uridine thiolation"/>
    <property type="evidence" value="ECO:0007669"/>
    <property type="project" value="TreeGrafter"/>
</dbReference>
<dbReference type="STRING" id="1795632.TH606_01480"/>
<dbReference type="InterPro" id="IPR046884">
    <property type="entry name" value="MnmA-like_central"/>
</dbReference>
<evidence type="ECO:0000256" key="7">
    <source>
        <dbReference type="ARBA" id="ARBA00023157"/>
    </source>
</evidence>
<keyword evidence="2 9" id="KW-0808">Transferase</keyword>
<evidence type="ECO:0000256" key="6">
    <source>
        <dbReference type="ARBA" id="ARBA00022884"/>
    </source>
</evidence>
<evidence type="ECO:0000313" key="13">
    <source>
        <dbReference type="Proteomes" id="UP000076964"/>
    </source>
</evidence>
<dbReference type="GO" id="GO:0005524">
    <property type="term" value="F:ATP binding"/>
    <property type="evidence" value="ECO:0007669"/>
    <property type="project" value="UniProtKB-KW"/>
</dbReference>
<dbReference type="NCBIfam" id="TIGR00420">
    <property type="entry name" value="trmU"/>
    <property type="match status" value="1"/>
</dbReference>
<keyword evidence="3 9" id="KW-0819">tRNA processing</keyword>
<evidence type="ECO:0000259" key="10">
    <source>
        <dbReference type="Pfam" id="PF20258"/>
    </source>
</evidence>
<comment type="caution">
    <text evidence="9">Lacks conserved residue(s) required for the propagation of feature annotation.</text>
</comment>
<gene>
    <name evidence="9" type="primary">mnmA</name>
    <name evidence="12" type="ORF">TH606_01480</name>
</gene>
<dbReference type="InterPro" id="IPR046885">
    <property type="entry name" value="MnmA-like_C"/>
</dbReference>
<evidence type="ECO:0000256" key="5">
    <source>
        <dbReference type="ARBA" id="ARBA00022840"/>
    </source>
</evidence>
<dbReference type="Gene3D" id="3.40.50.620">
    <property type="entry name" value="HUPs"/>
    <property type="match status" value="1"/>
</dbReference>
<keyword evidence="7" id="KW-1015">Disulfide bond</keyword>
<dbReference type="InterPro" id="IPR023382">
    <property type="entry name" value="MnmA-like_central_sf"/>
</dbReference>
<dbReference type="EC" id="2.8.1.13" evidence="9"/>
<dbReference type="GO" id="GO:0005737">
    <property type="term" value="C:cytoplasm"/>
    <property type="evidence" value="ECO:0007669"/>
    <property type="project" value="UniProtKB-SubCell"/>
</dbReference>
<protein>
    <recommendedName>
        <fullName evidence="9">tRNA-specific 2-thiouridylase MnmA</fullName>
        <ecNumber evidence="9">2.8.1.13</ecNumber>
    </recommendedName>
</protein>
<dbReference type="Gene3D" id="2.40.30.10">
    <property type="entry name" value="Translation factors"/>
    <property type="match status" value="1"/>
</dbReference>
<sequence length="348" mass="39672">MIAVAMSGGVDSTFAAHLLKKQKKNIFGLFALFSPKDPEKEIARVKRLTEALKIDLKIVDLTLPFREKIIGYFRKSYRQGLTPNPCIICNREIKFGLLLEEVQKLGASQIATGHYVRVIFNETNHCFELLKGKDPGKEQSYFLALLNQHQLSKALFPLGEWRKEDVIKEIVKLGLFGLTSPESQEACFIKGDYRELFTEEDFPPGEIVTVDGRIVGKHQGIYAYTIGQRRGLGVRLGRPYYVVAIDAPKNRVIIGPKKYLRCERFLVKKFHLICDAYRQKELEANVRIRYRHKEAPATIKFYTEKEAEVIFKKPQQAVTPGQFAVAYQEDKVLGGGEIHLKETFSSSD</sequence>
<feature type="domain" description="tRNA-specific 2-thiouridylase MnmA-like C-terminal" evidence="10">
    <location>
        <begin position="264"/>
        <end position="338"/>
    </location>
</feature>
<comment type="similarity">
    <text evidence="9">Belongs to the MnmA/TRMU family.</text>
</comment>
<evidence type="ECO:0000256" key="4">
    <source>
        <dbReference type="ARBA" id="ARBA00022741"/>
    </source>
</evidence>
<dbReference type="FunFam" id="2.30.30.280:FF:000001">
    <property type="entry name" value="tRNA-specific 2-thiouridylase MnmA"/>
    <property type="match status" value="1"/>
</dbReference>
<accession>A0A177E997</accession>
<evidence type="ECO:0000259" key="11">
    <source>
        <dbReference type="Pfam" id="PF20259"/>
    </source>
</evidence>